<keyword evidence="7 10" id="KW-1133">Transmembrane helix</keyword>
<evidence type="ECO:0000256" key="2">
    <source>
        <dbReference type="ARBA" id="ARBA00004141"/>
    </source>
</evidence>
<keyword evidence="9 10" id="KW-0472">Membrane</keyword>
<feature type="transmembrane region" description="Helical" evidence="10">
    <location>
        <begin position="5"/>
        <end position="22"/>
    </location>
</feature>
<comment type="subcellular location">
    <subcellularLocation>
        <location evidence="2">Membrane</location>
        <topology evidence="2">Multi-pass membrane protein</topology>
    </subcellularLocation>
</comment>
<feature type="transmembrane region" description="Helical" evidence="10">
    <location>
        <begin position="94"/>
        <end position="114"/>
    </location>
</feature>
<dbReference type="GO" id="GO:0004222">
    <property type="term" value="F:metalloendopeptidase activity"/>
    <property type="evidence" value="ECO:0007669"/>
    <property type="project" value="InterPro"/>
</dbReference>
<dbReference type="Pfam" id="PF02163">
    <property type="entry name" value="Peptidase_M50"/>
    <property type="match status" value="1"/>
</dbReference>
<feature type="transmembrane region" description="Helical" evidence="10">
    <location>
        <begin position="193"/>
        <end position="218"/>
    </location>
</feature>
<keyword evidence="5" id="KW-0378">Hydrolase</keyword>
<dbReference type="GO" id="GO:0006508">
    <property type="term" value="P:proteolysis"/>
    <property type="evidence" value="ECO:0007669"/>
    <property type="project" value="UniProtKB-KW"/>
</dbReference>
<comment type="cofactor">
    <cofactor evidence="1">
        <name>Zn(2+)</name>
        <dbReference type="ChEBI" id="CHEBI:29105"/>
    </cofactor>
</comment>
<evidence type="ECO:0000256" key="10">
    <source>
        <dbReference type="SAM" id="Phobius"/>
    </source>
</evidence>
<feature type="transmembrane region" description="Helical" evidence="10">
    <location>
        <begin position="158"/>
        <end position="181"/>
    </location>
</feature>
<feature type="domain" description="Peptidase M50" evidence="11">
    <location>
        <begin position="15"/>
        <end position="190"/>
    </location>
</feature>
<feature type="transmembrane region" description="Helical" evidence="10">
    <location>
        <begin position="28"/>
        <end position="46"/>
    </location>
</feature>
<dbReference type="InterPro" id="IPR008915">
    <property type="entry name" value="Peptidase_M50"/>
</dbReference>
<evidence type="ECO:0000256" key="8">
    <source>
        <dbReference type="ARBA" id="ARBA00023049"/>
    </source>
</evidence>
<gene>
    <name evidence="12" type="ORF">LCGC14_0667030</name>
</gene>
<dbReference type="EMBL" id="LAZR01001299">
    <property type="protein sequence ID" value="KKN47011.1"/>
    <property type="molecule type" value="Genomic_DNA"/>
</dbReference>
<dbReference type="InterPro" id="IPR004387">
    <property type="entry name" value="Pept_M50_Zn"/>
</dbReference>
<name>A0A0F9TDE0_9ZZZZ</name>
<evidence type="ECO:0000256" key="5">
    <source>
        <dbReference type="ARBA" id="ARBA00022801"/>
    </source>
</evidence>
<accession>A0A0F9TDE0</accession>
<proteinExistence type="predicted"/>
<dbReference type="PANTHER" id="PTHR42837">
    <property type="entry name" value="REGULATOR OF SIGMA-E PROTEASE RSEP"/>
    <property type="match status" value="1"/>
</dbReference>
<evidence type="ECO:0000259" key="11">
    <source>
        <dbReference type="Pfam" id="PF02163"/>
    </source>
</evidence>
<dbReference type="PANTHER" id="PTHR42837:SF2">
    <property type="entry name" value="MEMBRANE METALLOPROTEASE ARASP2, CHLOROPLASTIC-RELATED"/>
    <property type="match status" value="1"/>
</dbReference>
<dbReference type="GO" id="GO:0016020">
    <property type="term" value="C:membrane"/>
    <property type="evidence" value="ECO:0007669"/>
    <property type="project" value="UniProtKB-SubCell"/>
</dbReference>
<evidence type="ECO:0000256" key="4">
    <source>
        <dbReference type="ARBA" id="ARBA00022692"/>
    </source>
</evidence>
<evidence type="ECO:0000256" key="9">
    <source>
        <dbReference type="ARBA" id="ARBA00023136"/>
    </source>
</evidence>
<keyword evidence="4 10" id="KW-0812">Transmembrane</keyword>
<evidence type="ECO:0000313" key="12">
    <source>
        <dbReference type="EMBL" id="KKN47011.1"/>
    </source>
</evidence>
<reference evidence="12" key="1">
    <citation type="journal article" date="2015" name="Nature">
        <title>Complex archaea that bridge the gap between prokaryotes and eukaryotes.</title>
        <authorList>
            <person name="Spang A."/>
            <person name="Saw J.H."/>
            <person name="Jorgensen S.L."/>
            <person name="Zaremba-Niedzwiedzka K."/>
            <person name="Martijn J."/>
            <person name="Lind A.E."/>
            <person name="van Eijk R."/>
            <person name="Schleper C."/>
            <person name="Guy L."/>
            <person name="Ettema T.J."/>
        </authorList>
    </citation>
    <scope>NUCLEOTIDE SEQUENCE</scope>
</reference>
<evidence type="ECO:0000256" key="7">
    <source>
        <dbReference type="ARBA" id="ARBA00022989"/>
    </source>
</evidence>
<evidence type="ECO:0000256" key="1">
    <source>
        <dbReference type="ARBA" id="ARBA00001947"/>
    </source>
</evidence>
<evidence type="ECO:0000256" key="6">
    <source>
        <dbReference type="ARBA" id="ARBA00022833"/>
    </source>
</evidence>
<comment type="caution">
    <text evidence="12">The sequence shown here is derived from an EMBL/GenBank/DDBJ whole genome shotgun (WGS) entry which is preliminary data.</text>
</comment>
<keyword evidence="8" id="KW-0482">Metalloprotease</keyword>
<sequence>MIFYIFIGFTTLWSLLIFSAILHELFHFLAAKAIGIKVPVFSLGLWKPYIKKVFKGTEFRITPWLLVGAYVELEGDKSKHKVGWKAQPYLQKLFIVYAGILANLLIVLICYAIHYKSVTVGLTADITLWRAIISKDTVLLYSILAATKSLPLLVMSSVNLGLAVINLIPLPAVDGGFFWIFALEKVLKDKFMLVYNVLISWGLYVALLLQLILCWYLFRI</sequence>
<evidence type="ECO:0000256" key="3">
    <source>
        <dbReference type="ARBA" id="ARBA00022670"/>
    </source>
</evidence>
<dbReference type="AlphaFoldDB" id="A0A0F9TDE0"/>
<keyword evidence="6" id="KW-0862">Zinc</keyword>
<keyword evidence="3" id="KW-0645">Protease</keyword>
<protein>
    <recommendedName>
        <fullName evidence="11">Peptidase M50 domain-containing protein</fullName>
    </recommendedName>
</protein>
<organism evidence="12">
    <name type="scientific">marine sediment metagenome</name>
    <dbReference type="NCBI Taxonomy" id="412755"/>
    <lineage>
        <taxon>unclassified sequences</taxon>
        <taxon>metagenomes</taxon>
        <taxon>ecological metagenomes</taxon>
    </lineage>
</organism>